<feature type="region of interest" description="Disordered" evidence="1">
    <location>
        <begin position="326"/>
        <end position="406"/>
    </location>
</feature>
<keyword evidence="2" id="KW-0812">Transmembrane</keyword>
<proteinExistence type="predicted"/>
<dbReference type="EMBL" id="CAUYUJ010017171">
    <property type="protein sequence ID" value="CAK0872507.1"/>
    <property type="molecule type" value="Genomic_DNA"/>
</dbReference>
<evidence type="ECO:0000256" key="1">
    <source>
        <dbReference type="SAM" id="MobiDB-lite"/>
    </source>
</evidence>
<evidence type="ECO:0000313" key="3">
    <source>
        <dbReference type="EMBL" id="CAK0872507.1"/>
    </source>
</evidence>
<keyword evidence="2" id="KW-1133">Transmembrane helix</keyword>
<feature type="transmembrane region" description="Helical" evidence="2">
    <location>
        <begin position="54"/>
        <end position="74"/>
    </location>
</feature>
<feature type="region of interest" description="Disordered" evidence="1">
    <location>
        <begin position="433"/>
        <end position="463"/>
    </location>
</feature>
<sequence>MAGDVQASGPPADLAPSVAEAALSPAAAVCALCLAAHVQAWFHVSDIPYWSQSCMFVAAWALIFHMLAAVAANACTSKAVEIDEFASIVRSSNAYVQGVCFVASLVLHGACAAVCAGIVALAWRRSPKGAPPAVVCSAGLTVHFFAVRLALVAGWRTLDRRASRLLQALRLAASTVFLAPVLSVLFLGDRIRAIQLGRPSGNPQPWAQAAFFVCSFALVAQTLLAIVVPMIPGGDARLGTKLSGGDVEVTFVHLEHQPAARLGFALLRCLPCVLLGVGVPAVVVSIVTMEGPGDTPRPPLPASLVCTMFLAVQFLLIHILDRPLDGPGGARRRARPPGPREPRGAGARRGAAASLRGGPAAARAVRPLRVPAAAGGGAVRQGRGAPGVGAGRDVRGGGGRHAAAALPRRWDGDSALLATMGAEGAGVVGGCRCRSGGRRGARRRRRSLPDGPGGGGGRAFPHEARLRRQVPPRLEEAGDCQETGCMVRGPHRQASWIVFLRFHSVTPRRLRRERRVFSLMSGYQVSTRSPAREFSCVTGRGPVDQG</sequence>
<name>A0ABN9VH25_9DINO</name>
<reference evidence="3" key="1">
    <citation type="submission" date="2023-10" db="EMBL/GenBank/DDBJ databases">
        <authorList>
            <person name="Chen Y."/>
            <person name="Shah S."/>
            <person name="Dougan E. K."/>
            <person name="Thang M."/>
            <person name="Chan C."/>
        </authorList>
    </citation>
    <scope>NUCLEOTIDE SEQUENCE [LARGE SCALE GENOMIC DNA]</scope>
</reference>
<feature type="transmembrane region" description="Helical" evidence="2">
    <location>
        <begin position="167"/>
        <end position="188"/>
    </location>
</feature>
<comment type="caution">
    <text evidence="3">The sequence shown here is derived from an EMBL/GenBank/DDBJ whole genome shotgun (WGS) entry which is preliminary data.</text>
</comment>
<feature type="transmembrane region" description="Helical" evidence="2">
    <location>
        <begin position="265"/>
        <end position="288"/>
    </location>
</feature>
<protein>
    <recommendedName>
        <fullName evidence="5">Protein RFT1 homolog</fullName>
    </recommendedName>
</protein>
<feature type="transmembrane region" description="Helical" evidence="2">
    <location>
        <begin position="300"/>
        <end position="320"/>
    </location>
</feature>
<organism evidence="3 4">
    <name type="scientific">Prorocentrum cordatum</name>
    <dbReference type="NCBI Taxonomy" id="2364126"/>
    <lineage>
        <taxon>Eukaryota</taxon>
        <taxon>Sar</taxon>
        <taxon>Alveolata</taxon>
        <taxon>Dinophyceae</taxon>
        <taxon>Prorocentrales</taxon>
        <taxon>Prorocentraceae</taxon>
        <taxon>Prorocentrum</taxon>
    </lineage>
</organism>
<feature type="transmembrane region" description="Helical" evidence="2">
    <location>
        <begin position="94"/>
        <end position="121"/>
    </location>
</feature>
<feature type="transmembrane region" description="Helical" evidence="2">
    <location>
        <begin position="209"/>
        <end position="231"/>
    </location>
</feature>
<accession>A0ABN9VH25</accession>
<evidence type="ECO:0000313" key="4">
    <source>
        <dbReference type="Proteomes" id="UP001189429"/>
    </source>
</evidence>
<feature type="compositionally biased region" description="Basic residues" evidence="1">
    <location>
        <begin position="435"/>
        <end position="446"/>
    </location>
</feature>
<feature type="compositionally biased region" description="Low complexity" evidence="1">
    <location>
        <begin position="344"/>
        <end position="373"/>
    </location>
</feature>
<keyword evidence="4" id="KW-1185">Reference proteome</keyword>
<feature type="transmembrane region" description="Helical" evidence="2">
    <location>
        <begin position="133"/>
        <end position="155"/>
    </location>
</feature>
<evidence type="ECO:0000256" key="2">
    <source>
        <dbReference type="SAM" id="Phobius"/>
    </source>
</evidence>
<gene>
    <name evidence="3" type="ORF">PCOR1329_LOCUS57954</name>
</gene>
<dbReference type="Proteomes" id="UP001189429">
    <property type="component" value="Unassembled WGS sequence"/>
</dbReference>
<evidence type="ECO:0008006" key="5">
    <source>
        <dbReference type="Google" id="ProtNLM"/>
    </source>
</evidence>
<keyword evidence="2" id="KW-0472">Membrane</keyword>
<feature type="compositionally biased region" description="Gly residues" evidence="1">
    <location>
        <begin position="374"/>
        <end position="400"/>
    </location>
</feature>